<proteinExistence type="predicted"/>
<feature type="region of interest" description="Disordered" evidence="1">
    <location>
        <begin position="18"/>
        <end position="46"/>
    </location>
</feature>
<evidence type="ECO:0000256" key="1">
    <source>
        <dbReference type="SAM" id="MobiDB-lite"/>
    </source>
</evidence>
<evidence type="ECO:0000313" key="3">
    <source>
        <dbReference type="Proteomes" id="UP000187203"/>
    </source>
</evidence>
<protein>
    <submittedName>
        <fullName evidence="2">Calumenin-like protein</fullName>
    </submittedName>
</protein>
<organism evidence="2 3">
    <name type="scientific">Corchorus olitorius</name>
    <dbReference type="NCBI Taxonomy" id="93759"/>
    <lineage>
        <taxon>Eukaryota</taxon>
        <taxon>Viridiplantae</taxon>
        <taxon>Streptophyta</taxon>
        <taxon>Embryophyta</taxon>
        <taxon>Tracheophyta</taxon>
        <taxon>Spermatophyta</taxon>
        <taxon>Magnoliopsida</taxon>
        <taxon>eudicotyledons</taxon>
        <taxon>Gunneridae</taxon>
        <taxon>Pentapetalae</taxon>
        <taxon>rosids</taxon>
        <taxon>malvids</taxon>
        <taxon>Malvales</taxon>
        <taxon>Malvaceae</taxon>
        <taxon>Grewioideae</taxon>
        <taxon>Apeibeae</taxon>
        <taxon>Corchorus</taxon>
    </lineage>
</organism>
<accession>A0A1R3GT75</accession>
<keyword evidence="3" id="KW-1185">Reference proteome</keyword>
<dbReference type="Proteomes" id="UP000187203">
    <property type="component" value="Unassembled WGS sequence"/>
</dbReference>
<comment type="caution">
    <text evidence="2">The sequence shown here is derived from an EMBL/GenBank/DDBJ whole genome shotgun (WGS) entry which is preliminary data.</text>
</comment>
<sequence>MQKATLLQKSSSFYLARNPSRRLSFHRKSQPPRRSVVGASTELKTHGIPETQVQTLNFKSLNPSSGDLDLSLSHPSYGLKNFGEVRIRIRKRKAHQL</sequence>
<feature type="compositionally biased region" description="Basic residues" evidence="1">
    <location>
        <begin position="19"/>
        <end position="31"/>
    </location>
</feature>
<name>A0A1R3GT75_9ROSI</name>
<gene>
    <name evidence="2" type="ORF">COLO4_33493</name>
</gene>
<dbReference type="AlphaFoldDB" id="A0A1R3GT75"/>
<evidence type="ECO:0000313" key="2">
    <source>
        <dbReference type="EMBL" id="OMO61262.1"/>
    </source>
</evidence>
<dbReference type="EMBL" id="AWUE01021718">
    <property type="protein sequence ID" value="OMO61262.1"/>
    <property type="molecule type" value="Genomic_DNA"/>
</dbReference>
<reference evidence="3" key="1">
    <citation type="submission" date="2013-09" db="EMBL/GenBank/DDBJ databases">
        <title>Corchorus olitorius genome sequencing.</title>
        <authorList>
            <person name="Alam M."/>
            <person name="Haque M.S."/>
            <person name="Islam M.S."/>
            <person name="Emdad E.M."/>
            <person name="Islam M.M."/>
            <person name="Ahmed B."/>
            <person name="Halim A."/>
            <person name="Hossen Q.M.M."/>
            <person name="Hossain M.Z."/>
            <person name="Ahmed R."/>
            <person name="Khan M.M."/>
            <person name="Islam R."/>
            <person name="Rashid M.M."/>
            <person name="Khan S.A."/>
            <person name="Rahman M.S."/>
            <person name="Alam M."/>
            <person name="Yahiya A.S."/>
            <person name="Khan M.S."/>
            <person name="Azam M.S."/>
            <person name="Haque T."/>
            <person name="Lashkar M.Z.H."/>
            <person name="Akhand A.I."/>
            <person name="Morshed G."/>
            <person name="Roy S."/>
            <person name="Uddin K.S."/>
            <person name="Rabeya T."/>
            <person name="Hossain A.S."/>
            <person name="Chowdhury A."/>
            <person name="Snigdha A.R."/>
            <person name="Mortoza M.S."/>
            <person name="Matin S.A."/>
            <person name="Hoque S.M.E."/>
            <person name="Islam M.K."/>
            <person name="Roy D.K."/>
            <person name="Haider R."/>
            <person name="Moosa M.M."/>
            <person name="Elias S.M."/>
            <person name="Hasan A.M."/>
            <person name="Jahan S."/>
            <person name="Shafiuddin M."/>
            <person name="Mahmood N."/>
            <person name="Shommy N.S."/>
        </authorList>
    </citation>
    <scope>NUCLEOTIDE SEQUENCE [LARGE SCALE GENOMIC DNA]</scope>
    <source>
        <strain evidence="3">cv. O-4</strain>
    </source>
</reference>